<organism evidence="15 16">
    <name type="scientific">Acropora cervicornis</name>
    <name type="common">Staghorn coral</name>
    <dbReference type="NCBI Taxonomy" id="6130"/>
    <lineage>
        <taxon>Eukaryota</taxon>
        <taxon>Metazoa</taxon>
        <taxon>Cnidaria</taxon>
        <taxon>Anthozoa</taxon>
        <taxon>Hexacorallia</taxon>
        <taxon>Scleractinia</taxon>
        <taxon>Astrocoeniina</taxon>
        <taxon>Acroporidae</taxon>
        <taxon>Acropora</taxon>
    </lineage>
</organism>
<evidence type="ECO:0000313" key="15">
    <source>
        <dbReference type="EMBL" id="KAK2559570.1"/>
    </source>
</evidence>
<keyword evidence="5" id="KW-0677">Repeat</keyword>
<protein>
    <recommendedName>
        <fullName evidence="12">Leucine-rich repeat and coiled-coil domain-containing protein 1</fullName>
    </recommendedName>
</protein>
<keyword evidence="8" id="KW-0206">Cytoskeleton</keyword>
<keyword evidence="6" id="KW-0498">Mitosis</keyword>
<evidence type="ECO:0000256" key="14">
    <source>
        <dbReference type="SAM" id="MobiDB-lite"/>
    </source>
</evidence>
<comment type="subcellular location">
    <subcellularLocation>
        <location evidence="1">Cytoplasm</location>
        <location evidence="1">Cytoskeleton</location>
        <location evidence="1">Microtubule organizing center</location>
        <location evidence="1">Centrosome</location>
        <location evidence="1">Centriole</location>
    </subcellularLocation>
</comment>
<dbReference type="InterPro" id="IPR032675">
    <property type="entry name" value="LRR_dom_sf"/>
</dbReference>
<keyword evidence="16" id="KW-1185">Reference proteome</keyword>
<comment type="caution">
    <text evidence="15">The sequence shown here is derived from an EMBL/GenBank/DDBJ whole genome shotgun (WGS) entry which is preliminary data.</text>
</comment>
<keyword evidence="2" id="KW-0963">Cytoplasm</keyword>
<dbReference type="InterPro" id="IPR001611">
    <property type="entry name" value="Leu-rich_rpt"/>
</dbReference>
<evidence type="ECO:0000256" key="11">
    <source>
        <dbReference type="ARBA" id="ARBA00061329"/>
    </source>
</evidence>
<evidence type="ECO:0000256" key="10">
    <source>
        <dbReference type="ARBA" id="ARBA00054059"/>
    </source>
</evidence>
<comment type="function">
    <text evidence="10">Required for the organization of the mitotic spindle. Maintains the structural integrity of centrosomes during mitosis.</text>
</comment>
<dbReference type="AlphaFoldDB" id="A0AAD9QET0"/>
<keyword evidence="4" id="KW-0132">Cell division</keyword>
<evidence type="ECO:0000256" key="3">
    <source>
        <dbReference type="ARBA" id="ARBA00022614"/>
    </source>
</evidence>
<dbReference type="PROSITE" id="PS51450">
    <property type="entry name" value="LRR"/>
    <property type="match status" value="5"/>
</dbReference>
<dbReference type="SMART" id="SM00369">
    <property type="entry name" value="LRR_TYP"/>
    <property type="match status" value="3"/>
</dbReference>
<accession>A0AAD9QET0</accession>
<feature type="compositionally biased region" description="Low complexity" evidence="14">
    <location>
        <begin position="343"/>
        <end position="355"/>
    </location>
</feature>
<keyword evidence="9" id="KW-0131">Cell cycle</keyword>
<keyword evidence="7 13" id="KW-0175">Coiled coil</keyword>
<evidence type="ECO:0000256" key="9">
    <source>
        <dbReference type="ARBA" id="ARBA00023306"/>
    </source>
</evidence>
<dbReference type="Gene3D" id="3.80.10.10">
    <property type="entry name" value="Ribonuclease Inhibitor"/>
    <property type="match status" value="2"/>
</dbReference>
<proteinExistence type="inferred from homology"/>
<dbReference type="PANTHER" id="PTHR45973:SF35">
    <property type="entry name" value="LEUCINE-RICH REPEAT-CONTAINING PROTEIN 43"/>
    <property type="match status" value="1"/>
</dbReference>
<reference evidence="15" key="2">
    <citation type="journal article" date="2023" name="Science">
        <title>Genomic signatures of disease resistance in endangered staghorn corals.</title>
        <authorList>
            <person name="Vollmer S.V."/>
            <person name="Selwyn J.D."/>
            <person name="Despard B.A."/>
            <person name="Roesel C.L."/>
        </authorList>
    </citation>
    <scope>NUCLEOTIDE SEQUENCE</scope>
    <source>
        <strain evidence="15">K2</strain>
    </source>
</reference>
<evidence type="ECO:0000256" key="5">
    <source>
        <dbReference type="ARBA" id="ARBA00022737"/>
    </source>
</evidence>
<feature type="region of interest" description="Disordered" evidence="14">
    <location>
        <begin position="297"/>
        <end position="356"/>
    </location>
</feature>
<dbReference type="EMBL" id="JARQWQ010000039">
    <property type="protein sequence ID" value="KAK2559570.1"/>
    <property type="molecule type" value="Genomic_DNA"/>
</dbReference>
<dbReference type="Proteomes" id="UP001249851">
    <property type="component" value="Unassembled WGS sequence"/>
</dbReference>
<reference evidence="15" key="1">
    <citation type="journal article" date="2023" name="G3 (Bethesda)">
        <title>Whole genome assembly and annotation of the endangered Caribbean coral Acropora cervicornis.</title>
        <authorList>
            <person name="Selwyn J.D."/>
            <person name="Vollmer S.V."/>
        </authorList>
    </citation>
    <scope>NUCLEOTIDE SEQUENCE</scope>
    <source>
        <strain evidence="15">K2</strain>
    </source>
</reference>
<evidence type="ECO:0000256" key="7">
    <source>
        <dbReference type="ARBA" id="ARBA00023054"/>
    </source>
</evidence>
<dbReference type="InterPro" id="IPR050576">
    <property type="entry name" value="Cilia_flagella_integrity"/>
</dbReference>
<evidence type="ECO:0000256" key="4">
    <source>
        <dbReference type="ARBA" id="ARBA00022618"/>
    </source>
</evidence>
<evidence type="ECO:0000256" key="2">
    <source>
        <dbReference type="ARBA" id="ARBA00022490"/>
    </source>
</evidence>
<dbReference type="FunFam" id="3.80.10.10:FF:000148">
    <property type="entry name" value="Leucine rich repeat and coiled-coil centrosomal protein 1"/>
    <property type="match status" value="1"/>
</dbReference>
<evidence type="ECO:0000256" key="8">
    <source>
        <dbReference type="ARBA" id="ARBA00023212"/>
    </source>
</evidence>
<sequence length="852" mass="96671">MATGKNTFDVVSHTFPKEICLIDAQINSLFDVHLDSGLISLNLHCNNISVIENLDKLKHLKHLDLSSNHIAKMRGLGGLMSLKTLNLACNELQVVEGLENLRNLAKLDLSYNNINSISGFRKLHGPSFSLCTLYLQGNQLSSLDHVINSLNGCLSLKELTLSQYGEANPVCELPDYRSRLFTSLKSIQILDGLDHSGNPAASRDKLEDYRPAKFEVVTPRIDSVLGRFRQQGKLSSETDVAGDEEPSHLQVQQHIPGRVSLSADHEVRLETLEHQLTRLIHDAASFCYLCLVENGDSDDSESNEHIKKRAKRGQQSPKNKRATRTAATKKDTGKNRAKPSLHVTVDSTSSTSPTDDQVRKLTVLGKALKGRTVRDPEDDERILSLIQELDAERERRWKAEQAARKMVDAIKELQLKEAEERKLREASLAASSRFKRVLLHEKEAKESLQKDLTAAQEQNIELREKVKNLTESEEEQQRALRALEQASVKMETEKIKQHTEAVSRLQQEQMKVGALAKESELLKHSVKQLKGQVHQLQELLANREQEHRKAVEGLVRVDSQEMRAVVDREVAKQENVHQQIIKEYQDRVSEQSAQQKEALHAIKQKESKATSMVNELTAMVKEQRGRISELSRGRQDIVGDYKDKAKLTAQIRAQVSVIEGLRSERKLWSEELAQQGASLAQDRGRLESRVEALTAEVSQLQKECQCKEESTARERNLEKQLSAETSANQELQDQIDALIDRKESLKEELSKTQQDLETCKENHRSAVKRLKECDDTFRQQLEQEKKSHEERIQTLKNEKQQQIELANSRVLEVEDEMRILLQENALTKKSLEQRLKKLSSAFTEIQDDLAGS</sequence>
<evidence type="ECO:0000256" key="1">
    <source>
        <dbReference type="ARBA" id="ARBA00004114"/>
    </source>
</evidence>
<evidence type="ECO:0000313" key="16">
    <source>
        <dbReference type="Proteomes" id="UP001249851"/>
    </source>
</evidence>
<evidence type="ECO:0000256" key="6">
    <source>
        <dbReference type="ARBA" id="ARBA00022776"/>
    </source>
</evidence>
<keyword evidence="3" id="KW-0433">Leucine-rich repeat</keyword>
<dbReference type="GO" id="GO:0005814">
    <property type="term" value="C:centriole"/>
    <property type="evidence" value="ECO:0007669"/>
    <property type="project" value="UniProtKB-SubCell"/>
</dbReference>
<dbReference type="Pfam" id="PF12799">
    <property type="entry name" value="LRR_4"/>
    <property type="match status" value="1"/>
</dbReference>
<evidence type="ECO:0000256" key="13">
    <source>
        <dbReference type="SAM" id="Coils"/>
    </source>
</evidence>
<comment type="similarity">
    <text evidence="11">Belongs to the LRRCC1 family.</text>
</comment>
<feature type="coiled-coil region" evidence="13">
    <location>
        <begin position="399"/>
        <end position="546"/>
    </location>
</feature>
<dbReference type="PANTHER" id="PTHR45973">
    <property type="entry name" value="PROTEIN PHOSPHATASE 1 REGULATORY SUBUNIT SDS22-RELATED"/>
    <property type="match status" value="1"/>
</dbReference>
<name>A0AAD9QET0_ACRCE</name>
<feature type="compositionally biased region" description="Basic residues" evidence="14">
    <location>
        <begin position="306"/>
        <end position="323"/>
    </location>
</feature>
<dbReference type="SUPFAM" id="SSF52058">
    <property type="entry name" value="L domain-like"/>
    <property type="match status" value="1"/>
</dbReference>
<gene>
    <name evidence="15" type="ORF">P5673_017640</name>
</gene>
<dbReference type="InterPro" id="IPR003591">
    <property type="entry name" value="Leu-rich_rpt_typical-subtyp"/>
</dbReference>
<dbReference type="GO" id="GO:0051301">
    <property type="term" value="P:cell division"/>
    <property type="evidence" value="ECO:0007669"/>
    <property type="project" value="UniProtKB-KW"/>
</dbReference>
<evidence type="ECO:0000256" key="12">
    <source>
        <dbReference type="ARBA" id="ARBA00067351"/>
    </source>
</evidence>
<feature type="coiled-coil region" evidence="13">
    <location>
        <begin position="683"/>
        <end position="848"/>
    </location>
</feature>
<dbReference type="InterPro" id="IPR025875">
    <property type="entry name" value="Leu-rich_rpt_4"/>
</dbReference>
<dbReference type="SMART" id="SM00365">
    <property type="entry name" value="LRR_SD22"/>
    <property type="match status" value="4"/>
</dbReference>